<keyword evidence="2" id="KW-0472">Membrane</keyword>
<protein>
    <submittedName>
        <fullName evidence="4">Internalin-A</fullName>
    </submittedName>
</protein>
<proteinExistence type="predicted"/>
<feature type="domain" description="Disease resistance R13L4/SHOC-2-like LRR" evidence="3">
    <location>
        <begin position="160"/>
        <end position="345"/>
    </location>
</feature>
<dbReference type="PANTHER" id="PTHR12904:SF23">
    <property type="entry name" value="PROTEIN ZER-1 HOMOLOG"/>
    <property type="match status" value="1"/>
</dbReference>
<keyword evidence="2" id="KW-1133">Transmembrane helix</keyword>
<keyword evidence="1" id="KW-0677">Repeat</keyword>
<evidence type="ECO:0000313" key="4">
    <source>
        <dbReference type="EMBL" id="QDT95739.1"/>
    </source>
</evidence>
<dbReference type="InterPro" id="IPR055414">
    <property type="entry name" value="LRR_R13L4/SHOC2-like"/>
</dbReference>
<organism evidence="4 5">
    <name type="scientific">Gimesia aquarii</name>
    <dbReference type="NCBI Taxonomy" id="2527964"/>
    <lineage>
        <taxon>Bacteria</taxon>
        <taxon>Pseudomonadati</taxon>
        <taxon>Planctomycetota</taxon>
        <taxon>Planctomycetia</taxon>
        <taxon>Planctomycetales</taxon>
        <taxon>Planctomycetaceae</taxon>
        <taxon>Gimesia</taxon>
    </lineage>
</organism>
<keyword evidence="2" id="KW-0812">Transmembrane</keyword>
<name>A0A517VS20_9PLAN</name>
<dbReference type="Pfam" id="PF23598">
    <property type="entry name" value="LRR_14"/>
    <property type="match status" value="1"/>
</dbReference>
<accession>A0A517VS20</accession>
<dbReference type="EMBL" id="CP037920">
    <property type="protein sequence ID" value="QDT95739.1"/>
    <property type="molecule type" value="Genomic_DNA"/>
</dbReference>
<dbReference type="KEGG" id="gaw:V144x_11860"/>
<evidence type="ECO:0000259" key="3">
    <source>
        <dbReference type="Pfam" id="PF23598"/>
    </source>
</evidence>
<dbReference type="InterPro" id="IPR032675">
    <property type="entry name" value="LRR_dom_sf"/>
</dbReference>
<dbReference type="InterPro" id="IPR006553">
    <property type="entry name" value="Leu-rich_rpt_Cys-con_subtyp"/>
</dbReference>
<dbReference type="PANTHER" id="PTHR12904">
    <property type="match status" value="1"/>
</dbReference>
<gene>
    <name evidence="4" type="primary">inlA_4</name>
    <name evidence="4" type="ORF">V144x_11860</name>
</gene>
<dbReference type="SUPFAM" id="SSF52047">
    <property type="entry name" value="RNI-like"/>
    <property type="match status" value="1"/>
</dbReference>
<sequence length="393" mass="43643">MILSLLFAGIKEIEKPSRYWFNLRKLFVVLSLAAVFILIPFVMEQWRSRNLVKTIRSHGGQVQFGHGNCIYGICSIPHPKLAEFTGAIGSISIANSEDYPVNDAFIDSLGKQPHLYGLTLGNKENPTQLTDRGLAALTKYPLIQLGVTGGSITDAGCNVLGNLTTLKTLMLHDLSFTGEQFDCAPKLKNLNFLYLSDVKITDSGMENLASLPGLSYFDIDNTQFERDALRHLSKLKKLSSLRLRNSKIEPDTLKHLAGLKTLNYLTLKGKWVNDEHVRQLANLTQLKVLSLNSTQVADQGLIPLLNMKSLDSLSLTNSHITDEGLRHLTRLESLSRLGLSYTQISDQSKEFLLKIPKLVEVSVYNTKLSAATIQSLRDSGINVFTEKTPDISD</sequence>
<evidence type="ECO:0000256" key="1">
    <source>
        <dbReference type="ARBA" id="ARBA00022737"/>
    </source>
</evidence>
<feature type="transmembrane region" description="Helical" evidence="2">
    <location>
        <begin position="26"/>
        <end position="43"/>
    </location>
</feature>
<evidence type="ECO:0000313" key="5">
    <source>
        <dbReference type="Proteomes" id="UP000318704"/>
    </source>
</evidence>
<dbReference type="Gene3D" id="3.80.10.10">
    <property type="entry name" value="Ribonuclease Inhibitor"/>
    <property type="match status" value="3"/>
</dbReference>
<dbReference type="InterPro" id="IPR051341">
    <property type="entry name" value="Zyg-11_UBL_adapter"/>
</dbReference>
<evidence type="ECO:0000256" key="2">
    <source>
        <dbReference type="SAM" id="Phobius"/>
    </source>
</evidence>
<reference evidence="4 5" key="1">
    <citation type="submission" date="2019-03" db="EMBL/GenBank/DDBJ databases">
        <title>Deep-cultivation of Planctomycetes and their phenomic and genomic characterization uncovers novel biology.</title>
        <authorList>
            <person name="Wiegand S."/>
            <person name="Jogler M."/>
            <person name="Boedeker C."/>
            <person name="Pinto D."/>
            <person name="Vollmers J."/>
            <person name="Rivas-Marin E."/>
            <person name="Kohn T."/>
            <person name="Peeters S.H."/>
            <person name="Heuer A."/>
            <person name="Rast P."/>
            <person name="Oberbeckmann S."/>
            <person name="Bunk B."/>
            <person name="Jeske O."/>
            <person name="Meyerdierks A."/>
            <person name="Storesund J.E."/>
            <person name="Kallscheuer N."/>
            <person name="Luecker S."/>
            <person name="Lage O.M."/>
            <person name="Pohl T."/>
            <person name="Merkel B.J."/>
            <person name="Hornburger P."/>
            <person name="Mueller R.-W."/>
            <person name="Bruemmer F."/>
            <person name="Labrenz M."/>
            <person name="Spormann A.M."/>
            <person name="Op den Camp H."/>
            <person name="Overmann J."/>
            <person name="Amann R."/>
            <person name="Jetten M.S.M."/>
            <person name="Mascher T."/>
            <person name="Medema M.H."/>
            <person name="Devos D.P."/>
            <person name="Kaster A.-K."/>
            <person name="Ovreas L."/>
            <person name="Rohde M."/>
            <person name="Galperin M.Y."/>
            <person name="Jogler C."/>
        </authorList>
    </citation>
    <scope>NUCLEOTIDE SEQUENCE [LARGE SCALE GENOMIC DNA]</scope>
    <source>
        <strain evidence="4 5">V144</strain>
    </source>
</reference>
<dbReference type="RefSeq" id="WP_144982674.1">
    <property type="nucleotide sequence ID" value="NZ_CP037920.1"/>
</dbReference>
<dbReference type="Proteomes" id="UP000318704">
    <property type="component" value="Chromosome"/>
</dbReference>
<dbReference type="AlphaFoldDB" id="A0A517VS20"/>
<dbReference type="SMART" id="SM00367">
    <property type="entry name" value="LRR_CC"/>
    <property type="match status" value="3"/>
</dbReference>